<dbReference type="EMBL" id="NSJV01000179">
    <property type="protein sequence ID" value="PAU49170.1"/>
    <property type="molecule type" value="Genomic_DNA"/>
</dbReference>
<name>A0A2A2DCU4_9ACTN</name>
<evidence type="ECO:0008006" key="3">
    <source>
        <dbReference type="Google" id="ProtNLM"/>
    </source>
</evidence>
<comment type="caution">
    <text evidence="1">The sequence shown here is derived from an EMBL/GenBank/DDBJ whole genome shotgun (WGS) entry which is preliminary data.</text>
</comment>
<evidence type="ECO:0000313" key="1">
    <source>
        <dbReference type="EMBL" id="PAU49170.1"/>
    </source>
</evidence>
<accession>A0A2A2DCU4</accession>
<organism evidence="1 2">
    <name type="scientific">Streptomyces albireticuli</name>
    <dbReference type="NCBI Taxonomy" id="1940"/>
    <lineage>
        <taxon>Bacteria</taxon>
        <taxon>Bacillati</taxon>
        <taxon>Actinomycetota</taxon>
        <taxon>Actinomycetes</taxon>
        <taxon>Kitasatosporales</taxon>
        <taxon>Streptomycetaceae</taxon>
        <taxon>Streptomyces</taxon>
    </lineage>
</organism>
<keyword evidence="2" id="KW-1185">Reference proteome</keyword>
<gene>
    <name evidence="1" type="ORF">CK936_09300</name>
</gene>
<reference evidence="1 2" key="1">
    <citation type="submission" date="2017-08" db="EMBL/GenBank/DDBJ databases">
        <title>Genome sequence of Streptomyces albireticuli NRRL B-1670.</title>
        <authorList>
            <person name="Graham D.E."/>
            <person name="Mahan K.M."/>
            <person name="Klingeman D.M."/>
            <person name="Hettich R.L."/>
            <person name="Parry R.J."/>
            <person name="Spain J.C."/>
        </authorList>
    </citation>
    <scope>NUCLEOTIDE SEQUENCE [LARGE SCALE GENOMIC DNA]</scope>
    <source>
        <strain evidence="1 2">NRRL B-1670</strain>
    </source>
</reference>
<evidence type="ECO:0000313" key="2">
    <source>
        <dbReference type="Proteomes" id="UP000218944"/>
    </source>
</evidence>
<dbReference type="Proteomes" id="UP000218944">
    <property type="component" value="Unassembled WGS sequence"/>
</dbReference>
<proteinExistence type="predicted"/>
<sequence length="51" mass="5555">MEAARLSADGQSNGLVAKQLQVSVRSVQRWQRVYEAPPQSTSEGRVPAGEE</sequence>
<dbReference type="AlphaFoldDB" id="A0A2A2DCU4"/>
<protein>
    <recommendedName>
        <fullName evidence="3">Transposase</fullName>
    </recommendedName>
</protein>